<name>A0AAN6GP54_9BASI</name>
<dbReference type="Gene3D" id="3.30.830.10">
    <property type="entry name" value="Metalloenzyme, LuxS/M16 peptidase-like"/>
    <property type="match status" value="2"/>
</dbReference>
<comment type="caution">
    <text evidence="20">The sequence shown here is derived from an EMBL/GenBank/DDBJ whole genome shotgun (WGS) entry which is preliminary data.</text>
</comment>
<organism evidence="20 21">
    <name type="scientific">Tilletia horrida</name>
    <dbReference type="NCBI Taxonomy" id="155126"/>
    <lineage>
        <taxon>Eukaryota</taxon>
        <taxon>Fungi</taxon>
        <taxon>Dikarya</taxon>
        <taxon>Basidiomycota</taxon>
        <taxon>Ustilaginomycotina</taxon>
        <taxon>Exobasidiomycetes</taxon>
        <taxon>Tilletiales</taxon>
        <taxon>Tilletiaceae</taxon>
        <taxon>Tilletia</taxon>
    </lineage>
</organism>
<dbReference type="SUPFAM" id="SSF63737">
    <property type="entry name" value="Leukotriene A4 hydrolase N-terminal domain"/>
    <property type="match status" value="1"/>
</dbReference>
<accession>A0AAN6GP54</accession>
<dbReference type="Pfam" id="PF05193">
    <property type="entry name" value="Peptidase_M16_C"/>
    <property type="match status" value="1"/>
</dbReference>
<dbReference type="InterPro" id="IPR036427">
    <property type="entry name" value="Bromodomain-like_sf"/>
</dbReference>
<evidence type="ECO:0000256" key="6">
    <source>
        <dbReference type="ARBA" id="ARBA00017363"/>
    </source>
</evidence>
<dbReference type="InterPro" id="IPR011249">
    <property type="entry name" value="Metalloenz_LuxS/M16"/>
</dbReference>
<evidence type="ECO:0000256" key="7">
    <source>
        <dbReference type="ARBA" id="ARBA00022946"/>
    </source>
</evidence>
<evidence type="ECO:0000256" key="8">
    <source>
        <dbReference type="ARBA" id="ARBA00023015"/>
    </source>
</evidence>
<dbReference type="CDD" id="cd09839">
    <property type="entry name" value="M1_like_TAF2"/>
    <property type="match status" value="1"/>
</dbReference>
<dbReference type="Pfam" id="PF25316">
    <property type="entry name" value="TAF2_3rd"/>
    <property type="match status" value="1"/>
</dbReference>
<dbReference type="Proteomes" id="UP001176517">
    <property type="component" value="Unassembled WGS sequence"/>
</dbReference>
<dbReference type="Pfam" id="PF00675">
    <property type="entry name" value="Peptidase_M16"/>
    <property type="match status" value="1"/>
</dbReference>
<reference evidence="20" key="1">
    <citation type="journal article" date="2023" name="PhytoFront">
        <title>Draft Genome Resources of Seven Strains of Tilletia horrida, Causal Agent of Kernel Smut of Rice.</title>
        <authorList>
            <person name="Khanal S."/>
            <person name="Antony Babu S."/>
            <person name="Zhou X.G."/>
        </authorList>
    </citation>
    <scope>NUCLEOTIDE SEQUENCE</scope>
    <source>
        <strain evidence="20">TX6</strain>
    </source>
</reference>
<dbReference type="GO" id="GO:0016251">
    <property type="term" value="F:RNA polymerase II general transcription initiation factor activity"/>
    <property type="evidence" value="ECO:0007669"/>
    <property type="project" value="TreeGrafter"/>
</dbReference>
<dbReference type="GO" id="GO:0005759">
    <property type="term" value="C:mitochondrial matrix"/>
    <property type="evidence" value="ECO:0007669"/>
    <property type="project" value="UniProtKB-SubCell"/>
</dbReference>
<dbReference type="InterPro" id="IPR027268">
    <property type="entry name" value="Peptidase_M4/M1_CTD_sf"/>
</dbReference>
<dbReference type="PRINTS" id="PR00503">
    <property type="entry name" value="BROMODOMAIN"/>
</dbReference>
<keyword evidence="7" id="KW-0809">Transit peptide</keyword>
<sequence>MSRATTTTTRGFILAHQRIDLELSFLHSSAAGFTELQIIPNDDQLRSIHLHARQLNITHISVQGINAEYTYRDLLKDVTLSDPTDVHRYPELKRKLYVAASEGNGGELSILLPPGARPEPLTSQSASAVEYAPITIRIHYTLSNITEALRFVKAGDAAGASSATHSLRSAAQSRPSSTHIYTEPTCGDWARCWVPCVDSLWERCTWELSFTVPTNISSSGSPSSTAAIDPRNRAIPSQSTGPPVTVVCTGDLVEEAVHPSNSSKTRFTFAQSVPTSVQHLAFAAGPFSKHVLPTTSISASSAASGAAPLTASNRVEEGGDGANASSAAPQLDIVAYCLPGAESDMINSVSFARQALDFFARDFGSYPFGSYKLVFVQGTLRDVHAASSLSIFSDALLHSARIIDQAYETRHIIANSIATQWVGINIIPKWYADCWLTSSLASYITALFLRRLLGNNEYRFRLKKDCDQCAMWDIGMPPLYQPGLTEPPDEQYQPFLNLKGPLVLYLLDRRLCKVGASLGLGRVIPKIFLQALTGELINGAISTSAFLRTCRKVSGADLRTFGEQWIYGSGCPRFALTASLNRKRLVIEMQIRQDAPAYTYAQTRPDDSAYSNPVQMFEGQFTVRVHEADGTPYEHVLDLKQEVTKFDVPFNTKGRRTRRKTTLAKRAGGDGTAGGEGTKGGGTKAAKAAAAAAAAAKDDAASNDASDGPVDLGFGVYAPWEDERERRRWKVADWTDEDDTAQANNAAYEWIRLDADFEWICQVHFDQSDYMWHSQLERDRDVVAQVTAIAALSHMPSPITATVLTRTVLVDKYFYRVRMEAAHALVSCAVPQLQYLGLFLLFQLYRTKYCYDQQQDASPRNQDLAVPSISKSNDFSDFANYFLQRAVVNAISRVRNPYGRTLPQVKLFLINLLRYNDNSMNRYSDDHFVAGVVNALANSFVPVESPIHRRFIKAEEDPDAAGDESLLKEALDEVERLRELDVFIPSYHSVITIAALDWFSSMMMANIIPVDLQLFLNYTGQNQATPVREVAFASLLLMKGLHHKIVTPYLLAVLREDPSRHLRRSLARGICESLAVELACGEFGDSTECPPQMPAVEEGDAEEREMIKQAAELAAEKEYKAQTDSNFRTLRREIGRSAAVRDGFLGALLAPVPDTEVRWALIKVAEMLFKPAEEKDLPFQPKVSVRVKLPTFAQPLDVSPSKEKVPFIEVPDLPNRESFEKADIAPRKHSIIRMLLIEVRHAYLFPLDSTTSARQIKLTLAPRKSSDAANGVLQNGSGAESASTGKKLKLKRPKPLAPEQASGMEKADLTACRNCLKKLRESKHAALFLHPVDPVRDRAPNYFSVIKRPMDLSTMANKLDAGLYKDRFEFKADFELIVSNALTYTPNDKMLVHQEALKFDKMFKAQWNRITNTLEQAKAKQRIQIDLTGGSSDTSIGNTSAAANTVASTVKASGSSLGPIVIADDDDDDPIALSSGRPGGVEAPTSAATPKKIAKLKLKVHRGDQSSTSSPAPYHIATGPRPETGTAQAPLVINSSSDDPLSNNMVKTSSAPSGPVKSGIKIKLKPRMSSATGSPSPAIASTPPPPPRAGPSSKQGASGASPITAATPAESFYPFENADIPSPVKQPKIIRPKAPIHPIAKAAVEDPVGTAVGVPMHIKRCKAILQILKKLPEAVFFLRPVDPIADGVPTYLEEIQNPMDLGTMEKKLEADSYGSMDEFASDMELIWANCRLFNPPFSLPRQHADQMEVTWRHEWGKALIPRLEFYEKRAMQSMLNRLKGAPVAVLFAYPVDPIKLNIPTYFTIVRKEDARDLSTILANLQADKYGSVAQIEADIQLMLANCYKFNAGNEAVVAQAKAFEAFYKKELNQAKASIAKQAPGGSASGGSGSKRKAGASSSQGSSKKRKLDDEDEDDGDEDDDDDVVLLALGSLSFVCPASASLSSCAPVLRKQSPTKNQQIRPDKMQSSQILRSAAVVKAAGSSAALSARRSAALPSASLSSTSSSAQASLAASASSSHATRAPTQLLRRPKPVTATALLSKSYASSATPSAPIPSSALVEISRLPNNITVATESTPGHFSALGIYVDVGSRYERQHVPGESGISHLLDRMAFKSTTTRTAEDMTAEISRLGGNFFCSSSRETMMYQASIFNQDLHSALDLLADTVLNPKLSKQELDMQKEAAEYEIREIAAKPEMMLPEILHHVAYEGNTLGFPLLCPPESLPVMTADNLRDFVNAWYTPDRIVVAGAGMAHQELVEAAQKRFGHLKARDAFPDGSLHISNGPTSSNASRLSTASLSNGARSGSASPSLGSADFSTSSLQAAQHASTSELSFAAQAKAPARYTGGEYYISSPELDFTHIYVAFEGLSVHDEDIYALATLQILLGGGGSFSAGGPGKGMYSRLYSHVLNRFHKVDFCSSFHHCYNDSGLFGIAISVQPDFVSQVPAILAMEFESLMEHNHRNAVTQTELNRARNQLKSSLVMALESRLVEVEDLGRQVQVHGKKVSVEEMCAKIDQVDLSRLRRVATRVLRPTITAESRGTGIPTVVAQGSLDGLGDVRALLASRGLGVPPPGYSNAPHVTHNNSTASSSSNGLFRKISSFGSRSLHTSAVMRQDRPPSSRDEFKDAPAFFQPRTRAERRTQQGPPSRHALFYRDIVPPLLRVLAYGSIVYLGLHLTWVVLDREEQDTRHTAEITILQDEIKKLRRSVVTEAQEGLEQVPEAPRSWWSSLLGR</sequence>
<feature type="compositionally biased region" description="Polar residues" evidence="18">
    <location>
        <begin position="1533"/>
        <end position="1552"/>
    </location>
</feature>
<dbReference type="GO" id="GO:0046872">
    <property type="term" value="F:metal ion binding"/>
    <property type="evidence" value="ECO:0007669"/>
    <property type="project" value="InterPro"/>
</dbReference>
<feature type="region of interest" description="Disordered" evidence="18">
    <location>
        <begin position="654"/>
        <end position="683"/>
    </location>
</feature>
<dbReference type="InterPro" id="IPR037813">
    <property type="entry name" value="TAF2"/>
</dbReference>
<dbReference type="InterPro" id="IPR042097">
    <property type="entry name" value="Aminopeptidase_N-like_N_sf"/>
</dbReference>
<dbReference type="Gene3D" id="1.20.920.10">
    <property type="entry name" value="Bromodomain-like"/>
    <property type="match status" value="3"/>
</dbReference>
<dbReference type="FunFam" id="3.30.830.10:FF:000023">
    <property type="entry name" value="Mitochondrial processing peptidase alpha subunit"/>
    <property type="match status" value="1"/>
</dbReference>
<dbReference type="PROSITE" id="PS00633">
    <property type="entry name" value="BROMODOMAIN_1"/>
    <property type="match status" value="2"/>
</dbReference>
<evidence type="ECO:0000256" key="13">
    <source>
        <dbReference type="ARBA" id="ARBA00025346"/>
    </source>
</evidence>
<dbReference type="InterPro" id="IPR001487">
    <property type="entry name" value="Bromodomain"/>
</dbReference>
<comment type="similarity">
    <text evidence="4">Belongs to the peptidase M16 family.</text>
</comment>
<dbReference type="Gene3D" id="2.60.40.1730">
    <property type="entry name" value="tricorn interacting facor f3 domain"/>
    <property type="match status" value="1"/>
</dbReference>
<dbReference type="Pfam" id="PF00439">
    <property type="entry name" value="Bromodomain"/>
    <property type="match status" value="3"/>
</dbReference>
<feature type="region of interest" description="Disordered" evidence="18">
    <location>
        <begin position="2273"/>
        <end position="2307"/>
    </location>
</feature>
<feature type="region of interest" description="Disordered" evidence="18">
    <location>
        <begin position="1463"/>
        <end position="1604"/>
    </location>
</feature>
<feature type="compositionally biased region" description="Basic and acidic residues" evidence="18">
    <location>
        <begin position="2611"/>
        <end position="2624"/>
    </location>
</feature>
<dbReference type="InterPro" id="IPR007863">
    <property type="entry name" value="Peptidase_M16_C"/>
</dbReference>
<dbReference type="Gene3D" id="1.10.390.10">
    <property type="entry name" value="Neutral Protease Domain 2"/>
    <property type="match status" value="1"/>
</dbReference>
<evidence type="ECO:0000313" key="20">
    <source>
        <dbReference type="EMBL" id="KAK0547638.1"/>
    </source>
</evidence>
<feature type="region of interest" description="Disordered" evidence="18">
    <location>
        <begin position="2011"/>
        <end position="2030"/>
    </location>
</feature>
<dbReference type="GO" id="GO:0000976">
    <property type="term" value="F:transcription cis-regulatory region binding"/>
    <property type="evidence" value="ECO:0007669"/>
    <property type="project" value="TreeGrafter"/>
</dbReference>
<feature type="region of interest" description="Disordered" evidence="18">
    <location>
        <begin position="2605"/>
        <end position="2625"/>
    </location>
</feature>
<dbReference type="EMBL" id="JAPDMZ010000156">
    <property type="protein sequence ID" value="KAK0547638.1"/>
    <property type="molecule type" value="Genomic_DNA"/>
</dbReference>
<comment type="function">
    <text evidence="1">Substrate recognition and binding subunit of the essential mitochondrial processing protease (MPP), which cleaves the mitochondrial sequence off newly imported precursors proteins.</text>
</comment>
<comment type="subcellular location">
    <subcellularLocation>
        <location evidence="3">Mitochondrion matrix</location>
    </subcellularLocation>
    <subcellularLocation>
        <location evidence="2">Nucleus</location>
    </subcellularLocation>
</comment>
<evidence type="ECO:0000256" key="4">
    <source>
        <dbReference type="ARBA" id="ARBA00007261"/>
    </source>
</evidence>
<dbReference type="GO" id="GO:0006367">
    <property type="term" value="P:transcription initiation at RNA polymerase II promoter"/>
    <property type="evidence" value="ECO:0007669"/>
    <property type="project" value="TreeGrafter"/>
</dbReference>
<evidence type="ECO:0000256" key="10">
    <source>
        <dbReference type="ARBA" id="ARBA00023128"/>
    </source>
</evidence>
<dbReference type="Pfam" id="PF25577">
    <property type="entry name" value="TPR_TAF2_C"/>
    <property type="match status" value="1"/>
</dbReference>
<feature type="domain" description="Bromo" evidence="19">
    <location>
        <begin position="1320"/>
        <end position="1392"/>
    </location>
</feature>
<dbReference type="SUPFAM" id="SSF55486">
    <property type="entry name" value="Metalloproteases ('zincins'), catalytic domain"/>
    <property type="match status" value="1"/>
</dbReference>
<gene>
    <name evidence="20" type="ORF">OC846_004778</name>
</gene>
<proteinExistence type="inferred from homology"/>
<evidence type="ECO:0000313" key="21">
    <source>
        <dbReference type="Proteomes" id="UP001176517"/>
    </source>
</evidence>
<evidence type="ECO:0000256" key="18">
    <source>
        <dbReference type="SAM" id="MobiDB-lite"/>
    </source>
</evidence>
<evidence type="ECO:0000256" key="11">
    <source>
        <dbReference type="ARBA" id="ARBA00023163"/>
    </source>
</evidence>
<dbReference type="GO" id="GO:0006325">
    <property type="term" value="P:chromatin organization"/>
    <property type="evidence" value="ECO:0007669"/>
    <property type="project" value="UniProtKB-ARBA"/>
</dbReference>
<dbReference type="InterPro" id="IPR011765">
    <property type="entry name" value="Pept_M16_N"/>
</dbReference>
<feature type="compositionally biased region" description="Polar residues" evidence="18">
    <location>
        <begin position="1272"/>
        <end position="1284"/>
    </location>
</feature>
<dbReference type="InterPro" id="IPR057345">
    <property type="entry name" value="Ig-like_TAF2"/>
</dbReference>
<feature type="compositionally biased region" description="Low complexity" evidence="18">
    <location>
        <begin position="2011"/>
        <end position="2021"/>
    </location>
</feature>
<dbReference type="GO" id="GO:0003682">
    <property type="term" value="F:chromatin binding"/>
    <property type="evidence" value="ECO:0007669"/>
    <property type="project" value="TreeGrafter"/>
</dbReference>
<evidence type="ECO:0000256" key="1">
    <source>
        <dbReference type="ARBA" id="ARBA00002123"/>
    </source>
</evidence>
<dbReference type="GO" id="GO:0005669">
    <property type="term" value="C:transcription factor TFIID complex"/>
    <property type="evidence" value="ECO:0007669"/>
    <property type="project" value="InterPro"/>
</dbReference>
<feature type="region of interest" description="Disordered" evidence="18">
    <location>
        <begin position="1267"/>
        <end position="1302"/>
    </location>
</feature>
<feature type="region of interest" description="Disordered" evidence="18">
    <location>
        <begin position="1947"/>
        <end position="1966"/>
    </location>
</feature>
<feature type="compositionally biased region" description="Polar residues" evidence="18">
    <location>
        <begin position="1951"/>
        <end position="1966"/>
    </location>
</feature>
<evidence type="ECO:0000256" key="12">
    <source>
        <dbReference type="ARBA" id="ARBA00023242"/>
    </source>
</evidence>
<keyword evidence="12" id="KW-0539">Nucleus</keyword>
<feature type="domain" description="Bromo" evidence="19">
    <location>
        <begin position="1779"/>
        <end position="1853"/>
    </location>
</feature>
<feature type="compositionally biased region" description="Gly residues" evidence="18">
    <location>
        <begin position="669"/>
        <end position="683"/>
    </location>
</feature>
<feature type="compositionally biased region" description="Polar residues" evidence="18">
    <location>
        <begin position="2277"/>
        <end position="2307"/>
    </location>
</feature>
<feature type="compositionally biased region" description="Acidic residues" evidence="18">
    <location>
        <begin position="1909"/>
        <end position="1920"/>
    </location>
</feature>
<dbReference type="CDD" id="cd04369">
    <property type="entry name" value="Bromodomain"/>
    <property type="match status" value="2"/>
</dbReference>
<dbReference type="SUPFAM" id="SSF47370">
    <property type="entry name" value="Bromodomain"/>
    <property type="match status" value="3"/>
</dbReference>
<dbReference type="SUPFAM" id="SSF63411">
    <property type="entry name" value="LuxS/MPP-like metallohydrolase"/>
    <property type="match status" value="2"/>
</dbReference>
<dbReference type="InterPro" id="IPR018359">
    <property type="entry name" value="Bromodomain_CS"/>
</dbReference>
<keyword evidence="21" id="KW-1185">Reference proteome</keyword>
<evidence type="ECO:0000256" key="16">
    <source>
        <dbReference type="ARBA" id="ARBA00076306"/>
    </source>
</evidence>
<comment type="similarity">
    <text evidence="5">Belongs to the TAF2 family.</text>
</comment>
<evidence type="ECO:0000256" key="15">
    <source>
        <dbReference type="ARBA" id="ARBA00032315"/>
    </source>
</evidence>
<feature type="compositionally biased region" description="Basic residues" evidence="18">
    <location>
        <begin position="654"/>
        <end position="663"/>
    </location>
</feature>
<dbReference type="PANTHER" id="PTHR15137:SF9">
    <property type="entry name" value="TRANSCRIPTION INITIATION FACTOR TFIID SUBUNIT 2"/>
    <property type="match status" value="1"/>
</dbReference>
<keyword evidence="9 17" id="KW-0103">Bromodomain</keyword>
<evidence type="ECO:0000256" key="9">
    <source>
        <dbReference type="ARBA" id="ARBA00023117"/>
    </source>
</evidence>
<feature type="region of interest" description="Disordered" evidence="18">
    <location>
        <begin position="216"/>
        <end position="242"/>
    </location>
</feature>
<dbReference type="PANTHER" id="PTHR15137">
    <property type="entry name" value="TRANSCRIPTION INITIATION FACTOR TFIID"/>
    <property type="match status" value="1"/>
</dbReference>
<keyword evidence="10" id="KW-0496">Mitochondrion</keyword>
<feature type="region of interest" description="Disordered" evidence="18">
    <location>
        <begin position="1874"/>
        <end position="1920"/>
    </location>
</feature>
<feature type="domain" description="Bromo" evidence="19">
    <location>
        <begin position="1669"/>
        <end position="1741"/>
    </location>
</feature>
<comment type="function">
    <text evidence="13">Functions as a component of the DNA-binding general transcription factor complex TFIID. Binding of TFIID to a promoter (with or without TATA element) is the initial step in pre-initiation complex (PIC) formation. TFIID plays a key role in the regulation of gene expression by RNA polymerase II through different activities such as transcription activator interaction, core promoter recognition and selectivity, TFIIA and TFIIB interaction, chromatin modification (histone acetylation by TAF1), facilitation of DNA opening and initiation of transcription.</text>
</comment>
<evidence type="ECO:0000259" key="19">
    <source>
        <dbReference type="PROSITE" id="PS50014"/>
    </source>
</evidence>
<keyword evidence="8" id="KW-0805">Transcription regulation</keyword>
<evidence type="ECO:0000256" key="5">
    <source>
        <dbReference type="ARBA" id="ARBA00010937"/>
    </source>
</evidence>
<evidence type="ECO:0000256" key="14">
    <source>
        <dbReference type="ARBA" id="ARBA00030006"/>
    </source>
</evidence>
<keyword evidence="11" id="KW-0804">Transcription</keyword>
<dbReference type="SMART" id="SM00297">
    <property type="entry name" value="BROMO"/>
    <property type="match status" value="3"/>
</dbReference>
<evidence type="ECO:0000256" key="17">
    <source>
        <dbReference type="PROSITE-ProRule" id="PRU00035"/>
    </source>
</evidence>
<dbReference type="InterPro" id="IPR057991">
    <property type="entry name" value="TPR_TAF2_C"/>
</dbReference>
<protein>
    <recommendedName>
        <fullName evidence="6">Transcription initiation factor TFIID subunit 2</fullName>
    </recommendedName>
    <alternativeName>
        <fullName evidence="14">Alpha-MPP</fullName>
    </alternativeName>
    <alternativeName>
        <fullName evidence="15">Inactive zinc metalloprotease alpha</fullName>
    </alternativeName>
    <alternativeName>
        <fullName evidence="16">TBP-associated factor 2</fullName>
    </alternativeName>
</protein>
<feature type="compositionally biased region" description="Low complexity" evidence="18">
    <location>
        <begin position="1569"/>
        <end position="1581"/>
    </location>
</feature>
<dbReference type="PROSITE" id="PS50014">
    <property type="entry name" value="BROMODOMAIN_2"/>
    <property type="match status" value="3"/>
</dbReference>
<evidence type="ECO:0000256" key="2">
    <source>
        <dbReference type="ARBA" id="ARBA00004123"/>
    </source>
</evidence>
<dbReference type="FunFam" id="1.10.390.10:FF:000011">
    <property type="entry name" value="Transcription initiation factor TFIID subunit"/>
    <property type="match status" value="1"/>
</dbReference>
<evidence type="ECO:0000256" key="3">
    <source>
        <dbReference type="ARBA" id="ARBA00004305"/>
    </source>
</evidence>